<feature type="chain" id="PRO_5013371359" evidence="8">
    <location>
        <begin position="19"/>
        <end position="234"/>
    </location>
</feature>
<dbReference type="InterPro" id="IPR051156">
    <property type="entry name" value="Mito/Outer_Membr_Metalloprot"/>
</dbReference>
<reference evidence="11" key="1">
    <citation type="submission" date="2017-05" db="EMBL/GenBank/DDBJ databases">
        <authorList>
            <person name="Rodrigo-Torres L."/>
            <person name="Arahal R. D."/>
            <person name="Lucena T."/>
        </authorList>
    </citation>
    <scope>NUCLEOTIDE SEQUENCE [LARGE SCALE GENOMIC DNA]</scope>
    <source>
        <strain evidence="11">CECT 8621</strain>
    </source>
</reference>
<evidence type="ECO:0000313" key="10">
    <source>
        <dbReference type="EMBL" id="SMX31825.1"/>
    </source>
</evidence>
<dbReference type="PROSITE" id="PS51257">
    <property type="entry name" value="PROKAR_LIPOPROTEIN"/>
    <property type="match status" value="1"/>
</dbReference>
<dbReference type="PANTHER" id="PTHR22726:SF1">
    <property type="entry name" value="METALLOENDOPEPTIDASE OMA1, MITOCHONDRIAL"/>
    <property type="match status" value="1"/>
</dbReference>
<evidence type="ECO:0000256" key="7">
    <source>
        <dbReference type="SAM" id="MobiDB-lite"/>
    </source>
</evidence>
<evidence type="ECO:0000256" key="3">
    <source>
        <dbReference type="ARBA" id="ARBA00022801"/>
    </source>
</evidence>
<dbReference type="PANTHER" id="PTHR22726">
    <property type="entry name" value="METALLOENDOPEPTIDASE OMA1"/>
    <property type="match status" value="1"/>
</dbReference>
<keyword evidence="2" id="KW-0479">Metal-binding</keyword>
<protein>
    <submittedName>
        <fullName evidence="10">TPR repeat-containing protein YfgC</fullName>
    </submittedName>
</protein>
<keyword evidence="11" id="KW-1185">Reference proteome</keyword>
<evidence type="ECO:0000256" key="8">
    <source>
        <dbReference type="SAM" id="SignalP"/>
    </source>
</evidence>
<organism evidence="10 11">
    <name type="scientific">Actibacterium lipolyticum</name>
    <dbReference type="NCBI Taxonomy" id="1524263"/>
    <lineage>
        <taxon>Bacteria</taxon>
        <taxon>Pseudomonadati</taxon>
        <taxon>Pseudomonadota</taxon>
        <taxon>Alphaproteobacteria</taxon>
        <taxon>Rhodobacterales</taxon>
        <taxon>Roseobacteraceae</taxon>
        <taxon>Actibacterium</taxon>
    </lineage>
</organism>
<dbReference type="OrthoDB" id="7338723at2"/>
<keyword evidence="8" id="KW-0732">Signal</keyword>
<evidence type="ECO:0000313" key="11">
    <source>
        <dbReference type="Proteomes" id="UP000202922"/>
    </source>
</evidence>
<name>A0A238JMV6_9RHOB</name>
<evidence type="ECO:0000259" key="9">
    <source>
        <dbReference type="Pfam" id="PF01435"/>
    </source>
</evidence>
<dbReference type="GO" id="GO:0004222">
    <property type="term" value="F:metalloendopeptidase activity"/>
    <property type="evidence" value="ECO:0007669"/>
    <property type="project" value="InterPro"/>
</dbReference>
<proteinExistence type="inferred from homology"/>
<evidence type="ECO:0000256" key="1">
    <source>
        <dbReference type="ARBA" id="ARBA00022670"/>
    </source>
</evidence>
<dbReference type="GO" id="GO:0046872">
    <property type="term" value="F:metal ion binding"/>
    <property type="evidence" value="ECO:0007669"/>
    <property type="project" value="UniProtKB-KW"/>
</dbReference>
<dbReference type="GO" id="GO:0051603">
    <property type="term" value="P:proteolysis involved in protein catabolic process"/>
    <property type="evidence" value="ECO:0007669"/>
    <property type="project" value="TreeGrafter"/>
</dbReference>
<dbReference type="GO" id="GO:0016020">
    <property type="term" value="C:membrane"/>
    <property type="evidence" value="ECO:0007669"/>
    <property type="project" value="TreeGrafter"/>
</dbReference>
<keyword evidence="1 6" id="KW-0645">Protease</keyword>
<dbReference type="Proteomes" id="UP000202922">
    <property type="component" value="Unassembled WGS sequence"/>
</dbReference>
<keyword evidence="5 6" id="KW-0482">Metalloprotease</keyword>
<dbReference type="AlphaFoldDB" id="A0A238JMV6"/>
<keyword evidence="4 6" id="KW-0862">Zinc</keyword>
<comment type="cofactor">
    <cofactor evidence="6">
        <name>Zn(2+)</name>
        <dbReference type="ChEBI" id="CHEBI:29105"/>
    </cofactor>
    <text evidence="6">Binds 1 zinc ion per subunit.</text>
</comment>
<feature type="region of interest" description="Disordered" evidence="7">
    <location>
        <begin position="212"/>
        <end position="234"/>
    </location>
</feature>
<feature type="signal peptide" evidence="8">
    <location>
        <begin position="1"/>
        <end position="18"/>
    </location>
</feature>
<dbReference type="RefSeq" id="WP_093965846.1">
    <property type="nucleotide sequence ID" value="NZ_FXYE01000001.1"/>
</dbReference>
<comment type="similarity">
    <text evidence="6">Belongs to the peptidase M48 family.</text>
</comment>
<dbReference type="EMBL" id="FXYE01000001">
    <property type="protein sequence ID" value="SMX31825.1"/>
    <property type="molecule type" value="Genomic_DNA"/>
</dbReference>
<evidence type="ECO:0000256" key="5">
    <source>
        <dbReference type="ARBA" id="ARBA00023049"/>
    </source>
</evidence>
<sequence length="234" mass="24670">MRVVLPLICLALSGCVVTTVDTTSPTAPSRTSSVAPGPSKVASRNFNSVVKRVEPVAESICRRRTSGANCDFRILVHPDARQPSNAYQTLDKSGVPVIVFTQALIAETQNNDELAFVLGHEAAHHIRGHIPKQQQSATAGALLATVGASILGAGQAGVDVAQQLGATVGARAFSKDMELEADSLGTVIAARAGYDPILGAKYFDRIPDPGDQFLGSHPPNKERQKTVRRVAKGL</sequence>
<keyword evidence="3 6" id="KW-0378">Hydrolase</keyword>
<dbReference type="Gene3D" id="3.30.2010.10">
    <property type="entry name" value="Metalloproteases ('zincins'), catalytic domain"/>
    <property type="match status" value="1"/>
</dbReference>
<dbReference type="Pfam" id="PF01435">
    <property type="entry name" value="Peptidase_M48"/>
    <property type="match status" value="1"/>
</dbReference>
<evidence type="ECO:0000256" key="6">
    <source>
        <dbReference type="RuleBase" id="RU003983"/>
    </source>
</evidence>
<evidence type="ECO:0000256" key="4">
    <source>
        <dbReference type="ARBA" id="ARBA00022833"/>
    </source>
</evidence>
<dbReference type="InterPro" id="IPR001915">
    <property type="entry name" value="Peptidase_M48"/>
</dbReference>
<feature type="domain" description="Peptidase M48" evidence="9">
    <location>
        <begin position="82"/>
        <end position="229"/>
    </location>
</feature>
<accession>A0A238JMV6</accession>
<evidence type="ECO:0000256" key="2">
    <source>
        <dbReference type="ARBA" id="ARBA00022723"/>
    </source>
</evidence>
<gene>
    <name evidence="10" type="primary">yfgC_1</name>
    <name evidence="10" type="ORF">COL8621_00618</name>
</gene>